<dbReference type="InterPro" id="IPR003661">
    <property type="entry name" value="HisK_dim/P_dom"/>
</dbReference>
<evidence type="ECO:0000256" key="3">
    <source>
        <dbReference type="ARBA" id="ARBA00012438"/>
    </source>
</evidence>
<evidence type="ECO:0000256" key="12">
    <source>
        <dbReference type="PROSITE-ProRule" id="PRU00110"/>
    </source>
</evidence>
<dbReference type="InterPro" id="IPR003594">
    <property type="entry name" value="HATPase_dom"/>
</dbReference>
<dbReference type="InterPro" id="IPR000700">
    <property type="entry name" value="PAS-assoc_C"/>
</dbReference>
<evidence type="ECO:0000256" key="14">
    <source>
        <dbReference type="SAM" id="MobiDB-lite"/>
    </source>
</evidence>
<dbReference type="SMART" id="SM00073">
    <property type="entry name" value="HPT"/>
    <property type="match status" value="1"/>
</dbReference>
<evidence type="ECO:0000313" key="20">
    <source>
        <dbReference type="EMBL" id="NYZ21319.1"/>
    </source>
</evidence>
<feature type="domain" description="PAS" evidence="17">
    <location>
        <begin position="178"/>
        <end position="222"/>
    </location>
</feature>
<dbReference type="Gene3D" id="3.30.450.20">
    <property type="entry name" value="PAS domain"/>
    <property type="match status" value="1"/>
</dbReference>
<dbReference type="NCBIfam" id="TIGR00229">
    <property type="entry name" value="sensory_box"/>
    <property type="match status" value="1"/>
</dbReference>
<dbReference type="SMART" id="SM00388">
    <property type="entry name" value="HisKA"/>
    <property type="match status" value="1"/>
</dbReference>
<keyword evidence="5 13" id="KW-0597">Phosphoprotein</keyword>
<evidence type="ECO:0000256" key="6">
    <source>
        <dbReference type="ARBA" id="ARBA00022692"/>
    </source>
</evidence>
<dbReference type="InterPro" id="IPR036097">
    <property type="entry name" value="HisK_dim/P_sf"/>
</dbReference>
<feature type="modified residue" description="Phosphohistidine" evidence="12">
    <location>
        <position position="927"/>
    </location>
</feature>
<evidence type="ECO:0000256" key="2">
    <source>
        <dbReference type="ARBA" id="ARBA00004651"/>
    </source>
</evidence>
<feature type="modified residue" description="4-aspartylphosphate" evidence="13">
    <location>
        <position position="762"/>
    </location>
</feature>
<dbReference type="CDD" id="cd00088">
    <property type="entry name" value="HPT"/>
    <property type="match status" value="1"/>
</dbReference>
<keyword evidence="21" id="KW-1185">Reference proteome</keyword>
<dbReference type="EC" id="2.7.13.3" evidence="3"/>
<dbReference type="SMART" id="SM00086">
    <property type="entry name" value="PAC"/>
    <property type="match status" value="1"/>
</dbReference>
<dbReference type="Gene3D" id="1.10.287.130">
    <property type="match status" value="1"/>
</dbReference>
<dbReference type="Pfam" id="PF01627">
    <property type="entry name" value="Hpt"/>
    <property type="match status" value="1"/>
</dbReference>
<dbReference type="Pfam" id="PF00989">
    <property type="entry name" value="PAS"/>
    <property type="match status" value="1"/>
</dbReference>
<dbReference type="SUPFAM" id="SSF55874">
    <property type="entry name" value="ATPase domain of HSP90 chaperone/DNA topoisomerase II/histidine kinase"/>
    <property type="match status" value="1"/>
</dbReference>
<dbReference type="InterPro" id="IPR000014">
    <property type="entry name" value="PAS"/>
</dbReference>
<evidence type="ECO:0000256" key="13">
    <source>
        <dbReference type="PROSITE-ProRule" id="PRU00169"/>
    </source>
</evidence>
<comment type="catalytic activity">
    <reaction evidence="1">
        <text>ATP + protein L-histidine = ADP + protein N-phospho-L-histidine.</text>
        <dbReference type="EC" id="2.7.13.3"/>
    </reaction>
</comment>
<evidence type="ECO:0000256" key="8">
    <source>
        <dbReference type="ARBA" id="ARBA00022840"/>
    </source>
</evidence>
<organism evidence="20 21">
    <name type="scientific">Azospirillum oleiclasticum</name>
    <dbReference type="NCBI Taxonomy" id="2735135"/>
    <lineage>
        <taxon>Bacteria</taxon>
        <taxon>Pseudomonadati</taxon>
        <taxon>Pseudomonadota</taxon>
        <taxon>Alphaproteobacteria</taxon>
        <taxon>Rhodospirillales</taxon>
        <taxon>Azospirillaceae</taxon>
        <taxon>Azospirillum</taxon>
    </lineage>
</organism>
<dbReference type="SMART" id="SM00387">
    <property type="entry name" value="HATPase_c"/>
    <property type="match status" value="1"/>
</dbReference>
<evidence type="ECO:0000256" key="10">
    <source>
        <dbReference type="ARBA" id="ARBA00023012"/>
    </source>
</evidence>
<feature type="compositionally biased region" description="Low complexity" evidence="14">
    <location>
        <begin position="848"/>
        <end position="875"/>
    </location>
</feature>
<dbReference type="InterPro" id="IPR036641">
    <property type="entry name" value="HPT_dom_sf"/>
</dbReference>
<dbReference type="InterPro" id="IPR001610">
    <property type="entry name" value="PAC"/>
</dbReference>
<dbReference type="InterPro" id="IPR011006">
    <property type="entry name" value="CheY-like_superfamily"/>
</dbReference>
<keyword evidence="6" id="KW-0812">Transmembrane</keyword>
<evidence type="ECO:0000259" key="17">
    <source>
        <dbReference type="PROSITE" id="PS50112"/>
    </source>
</evidence>
<comment type="subcellular location">
    <subcellularLocation>
        <location evidence="2">Cell membrane</location>
        <topology evidence="2">Multi-pass membrane protein</topology>
    </subcellularLocation>
</comment>
<dbReference type="Gene3D" id="3.40.50.2300">
    <property type="match status" value="2"/>
</dbReference>
<dbReference type="PRINTS" id="PR00344">
    <property type="entry name" value="BCTRLSENSOR"/>
</dbReference>
<dbReference type="Gene3D" id="1.20.120.160">
    <property type="entry name" value="HPT domain"/>
    <property type="match status" value="1"/>
</dbReference>
<keyword evidence="8" id="KW-0067">ATP-binding</keyword>
<dbReference type="CDD" id="cd17546">
    <property type="entry name" value="REC_hyHK_CKI1_RcsC-like"/>
    <property type="match status" value="1"/>
</dbReference>
<keyword evidence="11" id="KW-0472">Membrane</keyword>
<evidence type="ECO:0000259" key="15">
    <source>
        <dbReference type="PROSITE" id="PS50109"/>
    </source>
</evidence>
<feature type="domain" description="Response regulatory" evidence="16">
    <location>
        <begin position="713"/>
        <end position="831"/>
    </location>
</feature>
<keyword evidence="7" id="KW-0547">Nucleotide-binding</keyword>
<dbReference type="PROSITE" id="PS50109">
    <property type="entry name" value="HIS_KIN"/>
    <property type="match status" value="1"/>
</dbReference>
<sequence length="980" mass="105052">MSMGAPADEDDDILFADEGEAESSDLNPWPVLVVDDEADVHSMTSLILAGTVFLGRPLHLLGAHSAAEARAVLRARGDIAVVLLDVVMEDDHAGLDLVRWIRDDLGNHDVRIVLRTGQPGQAPQRDIIIDYDINDYKSKAELSAEGLFTAIISALRSFDYIKSIETKVMERTAELSESREQMRSILESSPIGVSAFDENGTIVFANRRLGHMLGVGDPQIIGIDARDLFSVADDHMRLIHWILNHRQIRDVEARLRRADGSTFWALVSGDPTVLEGRPVYLAWYYDITRRKLAERQMEIAKEEAEQATAAKSVFLATMSHEIRTPMNGVMGMVELLERTTLDAHQADTVATIRESATALLRIIDDILDFSKIEAGKMDLEQVPVSVGALVEGVADTFAPAARRKGLKLFTFIDPEVPPAVFGDPVRIRQILFNLGGNAIKFTQAGHVVIRADAMERGAGWRRVRISVIDTGIGVSEQARAKLFHPFTQAESSTTRRFGGTGLGLSICRRLATLMGGEVGMESTVGSGSTFWISLPLGISPLPAQDNQGKPLPTEPDLSGLTVLAALPNPLEREFLGRYLRGAGARVIPAADERDVAEQSLAARTEARSIDVVVICADLHPAAVARAPELLGRRSGEGRTPAVLLCAAMADGDSRTLGDGILTLSRPVRRHTLLRAVAVGAGRASPDVEPVAPPPRLPAPKAPTVHEALSEGRLILVAEDNPINRKVIMMQLQSLGYAAEMTVNGVEALEALRRRQYAALLTDVHMPEMDGFELARRVREMERGGSRRLPIIAITANAFQGEADKFASAGMDDCVAKPIDMTRLSAALERWVAAPPGGAPAAEEPPPADGAATAAPAAGDTPGDAPDDTPTGTAPAIELRSLTELCGGDQDLIREMLADFVEVTGAIMDALRAALAAQDAATVKSCAHNIKGSARTAGAKLLGSAAFALEQAAGGDWPTVAALARDVEEAFAAVQRFAATF</sequence>
<keyword evidence="10" id="KW-0902">Two-component regulatory system</keyword>
<dbReference type="SUPFAM" id="SSF55785">
    <property type="entry name" value="PYP-like sensor domain (PAS domain)"/>
    <property type="match status" value="1"/>
</dbReference>
<dbReference type="SMART" id="SM00448">
    <property type="entry name" value="REC"/>
    <property type="match status" value="2"/>
</dbReference>
<feature type="region of interest" description="Disordered" evidence="14">
    <location>
        <begin position="834"/>
        <end position="875"/>
    </location>
</feature>
<dbReference type="CDD" id="cd16922">
    <property type="entry name" value="HATPase_EvgS-ArcB-TorS-like"/>
    <property type="match status" value="1"/>
</dbReference>
<dbReference type="InterPro" id="IPR004358">
    <property type="entry name" value="Sig_transdc_His_kin-like_C"/>
</dbReference>
<gene>
    <name evidence="20" type="ORF">HND93_16510</name>
</gene>
<feature type="domain" description="PAC" evidence="18">
    <location>
        <begin position="249"/>
        <end position="299"/>
    </location>
</feature>
<dbReference type="Pfam" id="PF00512">
    <property type="entry name" value="HisKA"/>
    <property type="match status" value="1"/>
</dbReference>
<dbReference type="PROSITE" id="PS50894">
    <property type="entry name" value="HPT"/>
    <property type="match status" value="1"/>
</dbReference>
<evidence type="ECO:0000256" key="1">
    <source>
        <dbReference type="ARBA" id="ARBA00000085"/>
    </source>
</evidence>
<dbReference type="CDD" id="cd00082">
    <property type="entry name" value="HisKA"/>
    <property type="match status" value="1"/>
</dbReference>
<dbReference type="InterPro" id="IPR036890">
    <property type="entry name" value="HATPase_C_sf"/>
</dbReference>
<evidence type="ECO:0000256" key="7">
    <source>
        <dbReference type="ARBA" id="ARBA00022741"/>
    </source>
</evidence>
<dbReference type="InterPro" id="IPR013767">
    <property type="entry name" value="PAS_fold"/>
</dbReference>
<dbReference type="PROSITE" id="PS50110">
    <property type="entry name" value="RESPONSE_REGULATORY"/>
    <property type="match status" value="2"/>
</dbReference>
<dbReference type="InterPro" id="IPR001789">
    <property type="entry name" value="Sig_transdc_resp-reg_receiver"/>
</dbReference>
<dbReference type="InterPro" id="IPR008207">
    <property type="entry name" value="Sig_transdc_His_kin_Hpt_dom"/>
</dbReference>
<dbReference type="SUPFAM" id="SSF47384">
    <property type="entry name" value="Homodimeric domain of signal transducing histidine kinase"/>
    <property type="match status" value="1"/>
</dbReference>
<dbReference type="SMART" id="SM00091">
    <property type="entry name" value="PAS"/>
    <property type="match status" value="1"/>
</dbReference>
<dbReference type="PANTHER" id="PTHR45339:SF1">
    <property type="entry name" value="HYBRID SIGNAL TRANSDUCTION HISTIDINE KINASE J"/>
    <property type="match status" value="1"/>
</dbReference>
<accession>A0ABX2TE64</accession>
<dbReference type="EMBL" id="JABFDB010000011">
    <property type="protein sequence ID" value="NYZ21319.1"/>
    <property type="molecule type" value="Genomic_DNA"/>
</dbReference>
<dbReference type="Gene3D" id="3.30.565.10">
    <property type="entry name" value="Histidine kinase-like ATPase, C-terminal domain"/>
    <property type="match status" value="1"/>
</dbReference>
<dbReference type="Pfam" id="PF02518">
    <property type="entry name" value="HATPase_c"/>
    <property type="match status" value="1"/>
</dbReference>
<evidence type="ECO:0000313" key="21">
    <source>
        <dbReference type="Proteomes" id="UP000584642"/>
    </source>
</evidence>
<evidence type="ECO:0000259" key="18">
    <source>
        <dbReference type="PROSITE" id="PS50113"/>
    </source>
</evidence>
<evidence type="ECO:0000256" key="9">
    <source>
        <dbReference type="ARBA" id="ARBA00022989"/>
    </source>
</evidence>
<dbReference type="PROSITE" id="PS50113">
    <property type="entry name" value="PAC"/>
    <property type="match status" value="1"/>
</dbReference>
<dbReference type="InterPro" id="IPR035965">
    <property type="entry name" value="PAS-like_dom_sf"/>
</dbReference>
<name>A0ABX2TE64_9PROT</name>
<dbReference type="PROSITE" id="PS50112">
    <property type="entry name" value="PAS"/>
    <property type="match status" value="1"/>
</dbReference>
<evidence type="ECO:0000256" key="4">
    <source>
        <dbReference type="ARBA" id="ARBA00022475"/>
    </source>
</evidence>
<feature type="domain" description="Response regulatory" evidence="16">
    <location>
        <begin position="30"/>
        <end position="154"/>
    </location>
</feature>
<evidence type="ECO:0000256" key="5">
    <source>
        <dbReference type="ARBA" id="ARBA00022553"/>
    </source>
</evidence>
<protein>
    <recommendedName>
        <fullName evidence="3">histidine kinase</fullName>
        <ecNumber evidence="3">2.7.13.3</ecNumber>
    </recommendedName>
</protein>
<dbReference type="SUPFAM" id="SSF52172">
    <property type="entry name" value="CheY-like"/>
    <property type="match status" value="2"/>
</dbReference>
<dbReference type="Pfam" id="PF00072">
    <property type="entry name" value="Response_reg"/>
    <property type="match status" value="1"/>
</dbReference>
<dbReference type="CDD" id="cd00130">
    <property type="entry name" value="PAS"/>
    <property type="match status" value="1"/>
</dbReference>
<keyword evidence="4" id="KW-1003">Cell membrane</keyword>
<dbReference type="RefSeq" id="WP_180283085.1">
    <property type="nucleotide sequence ID" value="NZ_JABFDB010000011.1"/>
</dbReference>
<feature type="domain" description="Histidine kinase" evidence="15">
    <location>
        <begin position="317"/>
        <end position="538"/>
    </location>
</feature>
<evidence type="ECO:0000256" key="11">
    <source>
        <dbReference type="ARBA" id="ARBA00023136"/>
    </source>
</evidence>
<evidence type="ECO:0000259" key="19">
    <source>
        <dbReference type="PROSITE" id="PS50894"/>
    </source>
</evidence>
<reference evidence="20 21" key="1">
    <citation type="submission" date="2020-05" db="EMBL/GenBank/DDBJ databases">
        <title>Azospirillum oleiclasticum sp. nov, a nitrogen-fixing and heavy crude oil-emulsifying bacterium isolated from the crude oil of Yumen Oilfield.</title>
        <authorList>
            <person name="Wu D."/>
            <person name="Cai M."/>
            <person name="Zhang X."/>
        </authorList>
    </citation>
    <scope>NUCLEOTIDE SEQUENCE [LARGE SCALE GENOMIC DNA]</scope>
    <source>
        <strain evidence="20 21">ROY-1-1-2</strain>
    </source>
</reference>
<evidence type="ECO:0000259" key="16">
    <source>
        <dbReference type="PROSITE" id="PS50110"/>
    </source>
</evidence>
<dbReference type="InterPro" id="IPR005467">
    <property type="entry name" value="His_kinase_dom"/>
</dbReference>
<dbReference type="PANTHER" id="PTHR45339">
    <property type="entry name" value="HYBRID SIGNAL TRANSDUCTION HISTIDINE KINASE J"/>
    <property type="match status" value="1"/>
</dbReference>
<keyword evidence="9" id="KW-1133">Transmembrane helix</keyword>
<dbReference type="Proteomes" id="UP000584642">
    <property type="component" value="Unassembled WGS sequence"/>
</dbReference>
<proteinExistence type="predicted"/>
<feature type="domain" description="HPt" evidence="19">
    <location>
        <begin position="888"/>
        <end position="980"/>
    </location>
</feature>
<feature type="modified residue" description="4-aspartylphosphate" evidence="13">
    <location>
        <position position="85"/>
    </location>
</feature>
<comment type="caution">
    <text evidence="20">The sequence shown here is derived from an EMBL/GenBank/DDBJ whole genome shotgun (WGS) entry which is preliminary data.</text>
</comment>
<dbReference type="SUPFAM" id="SSF47226">
    <property type="entry name" value="Histidine-containing phosphotransfer domain, HPT domain"/>
    <property type="match status" value="1"/>
</dbReference>